<accession>A0A248JWN7</accession>
<reference evidence="3 4" key="1">
    <citation type="submission" date="2017-06" db="EMBL/GenBank/DDBJ databases">
        <title>Complete genome sequence of Nitrospirillum amazonense strain CBAmC, an endophytic nitrogen-fixing and plant growth-promoting bacterium, isolated from sugarcane.</title>
        <authorList>
            <person name="Schwab S."/>
            <person name="dos Santos Teixeira K.R."/>
            <person name="Simoes Araujo J.L."/>
            <person name="Soares Vidal M."/>
            <person name="Borges de Freitas H.R."/>
            <person name="Rivello Crivelaro A.L."/>
            <person name="Bueno de Camargo Nunes A."/>
            <person name="dos Santos C.M."/>
            <person name="Palmeira da Silva Rosa D."/>
            <person name="da Silva Padilha D."/>
            <person name="da Silva E."/>
            <person name="Araujo Terra L."/>
            <person name="Soares Mendes V."/>
            <person name="Farinelli L."/>
            <person name="Magalhaes Cruz L."/>
            <person name="Baldani J.I."/>
        </authorList>
    </citation>
    <scope>NUCLEOTIDE SEQUENCE [LARGE SCALE GENOMIC DNA]</scope>
    <source>
        <strain evidence="3 4">CBAmC</strain>
    </source>
</reference>
<feature type="chain" id="PRO_5012535184" description="DUF4331 domain-containing protein" evidence="2">
    <location>
        <begin position="43"/>
        <end position="396"/>
    </location>
</feature>
<organism evidence="3 4">
    <name type="scientific">Nitrospirillum viridazoti CBAmc</name>
    <dbReference type="NCBI Taxonomy" id="1441467"/>
    <lineage>
        <taxon>Bacteria</taxon>
        <taxon>Pseudomonadati</taxon>
        <taxon>Pseudomonadota</taxon>
        <taxon>Alphaproteobacteria</taxon>
        <taxon>Rhodospirillales</taxon>
        <taxon>Azospirillaceae</taxon>
        <taxon>Nitrospirillum</taxon>
        <taxon>Nitrospirillum viridazoti</taxon>
    </lineage>
</organism>
<sequence length="396" mass="45029">MGRIFNRTMGLNSLGKALRRARLAGLVLVACLGLANPQPGRASDHADPTNLTDPTANITDLFFYPDGDDMILIFDVNRALLAPKPYDLAPYDYEIHMDLTTPVSFQDPVIRARYGGTVLVPDQIHPDVTIKVKLQDDVTVNTITYTGLKDTDKIKTYFGVRDDPFVFPRFFKKNVIAMVMRIPKSAFPADQHDFILWGTTAKDGTEIDHVGRSIRTQLPRFGFINTMPPKDQLKALMARKAKLDNIYNYLHSAKEWWAIAAADFLQFTLQLRPYDLQPDVMVYTDRFPVGYPNGRLLTDDVVAQTCAFGDCLLQEISFIEGPYPRATMNDKPFSAEWPYLAPQWPDQTPAPSNAHSVLPWVILGVIVLLLVSWGIVEIIRRLVRHLLRWWWRRIDA</sequence>
<keyword evidence="1" id="KW-0812">Transmembrane</keyword>
<feature type="signal peptide" evidence="2">
    <location>
        <begin position="1"/>
        <end position="42"/>
    </location>
</feature>
<proteinExistence type="predicted"/>
<name>A0A248JWN7_9PROT</name>
<dbReference type="EMBL" id="CP022111">
    <property type="protein sequence ID" value="ASG23133.1"/>
    <property type="molecule type" value="Genomic_DNA"/>
</dbReference>
<evidence type="ECO:0008006" key="5">
    <source>
        <dbReference type="Google" id="ProtNLM"/>
    </source>
</evidence>
<dbReference type="AlphaFoldDB" id="A0A248JWN7"/>
<evidence type="ECO:0000256" key="1">
    <source>
        <dbReference type="SAM" id="Phobius"/>
    </source>
</evidence>
<protein>
    <recommendedName>
        <fullName evidence="5">DUF4331 domain-containing protein</fullName>
    </recommendedName>
</protein>
<keyword evidence="1" id="KW-1133">Transmembrane helix</keyword>
<gene>
    <name evidence="3" type="ORF">Y958_20000</name>
</gene>
<dbReference type="RefSeq" id="WP_088873661.1">
    <property type="nucleotide sequence ID" value="NZ_CP022111.1"/>
</dbReference>
<evidence type="ECO:0000256" key="2">
    <source>
        <dbReference type="SAM" id="SignalP"/>
    </source>
</evidence>
<keyword evidence="1" id="KW-0472">Membrane</keyword>
<keyword evidence="2" id="KW-0732">Signal</keyword>
<dbReference type="Proteomes" id="UP000197153">
    <property type="component" value="Chromosome 2"/>
</dbReference>
<evidence type="ECO:0000313" key="4">
    <source>
        <dbReference type="Proteomes" id="UP000197153"/>
    </source>
</evidence>
<evidence type="ECO:0000313" key="3">
    <source>
        <dbReference type="EMBL" id="ASG23133.1"/>
    </source>
</evidence>
<dbReference type="KEGG" id="nao:Y958_20000"/>
<keyword evidence="4" id="KW-1185">Reference proteome</keyword>
<feature type="transmembrane region" description="Helical" evidence="1">
    <location>
        <begin position="357"/>
        <end position="379"/>
    </location>
</feature>